<keyword evidence="3 5" id="KW-1133">Transmembrane helix</keyword>
<feature type="transmembrane region" description="Helical" evidence="5">
    <location>
        <begin position="236"/>
        <end position="255"/>
    </location>
</feature>
<feature type="transmembrane region" description="Helical" evidence="5">
    <location>
        <begin position="57"/>
        <end position="78"/>
    </location>
</feature>
<protein>
    <submittedName>
        <fullName evidence="7">Putative glucarate transporter</fullName>
    </submittedName>
</protein>
<evidence type="ECO:0000313" key="8">
    <source>
        <dbReference type="Proteomes" id="UP000214646"/>
    </source>
</evidence>
<feature type="transmembrane region" description="Helical" evidence="5">
    <location>
        <begin position="409"/>
        <end position="427"/>
    </location>
</feature>
<dbReference type="PANTHER" id="PTHR11662">
    <property type="entry name" value="SOLUTE CARRIER FAMILY 17"/>
    <property type="match status" value="1"/>
</dbReference>
<evidence type="ECO:0000256" key="2">
    <source>
        <dbReference type="ARBA" id="ARBA00022692"/>
    </source>
</evidence>
<evidence type="ECO:0000313" key="7">
    <source>
        <dbReference type="EMBL" id="OWK47202.1"/>
    </source>
</evidence>
<evidence type="ECO:0000256" key="3">
    <source>
        <dbReference type="ARBA" id="ARBA00022989"/>
    </source>
</evidence>
<sequence>MRFDMISPDFDKPTRARFVLVLWLCGLSAVLYLDRICMSQAVVPIQKELDLSDSEISYVLMAFSLAYGLFEIPTGRLGDRRGSRFLLTRIVLWWSAFTALTGVCTGLLGLMAVRFLFGAGEAGAFPNAARVIARWFPVHERGRVQGVMLAAAQFGGIAAPTAAAGLIETLGWRWSFALFGMLGVVWAVGFWWWFRDDPAIHPDVNALELKQIRNGMPPPAADPGPLPWESILTNRGILALSAIMILGSFYTYFFYSWFPKYLSAARGMDNLRSGTLASIVLAGSAAGMLFGGWLADQIPKWSADPVRARRYLGAVCYTIAAASLFAGIRCDDAFALAGLWGVSFCAMHVTLPNWWSVAIPQCGRHVGALFGLMNGAGVIGAMSSQWFVGAFSEWRKRQGYSGREQWDPLFDVYVGALLLAAVVWWSYRYEPLNESPEPEKT</sequence>
<dbReference type="GO" id="GO:0022857">
    <property type="term" value="F:transmembrane transporter activity"/>
    <property type="evidence" value="ECO:0007669"/>
    <property type="project" value="InterPro"/>
</dbReference>
<feature type="transmembrane region" description="Helical" evidence="5">
    <location>
        <begin position="311"/>
        <end position="328"/>
    </location>
</feature>
<keyword evidence="4 5" id="KW-0472">Membrane</keyword>
<feature type="transmembrane region" description="Helical" evidence="5">
    <location>
        <begin position="276"/>
        <end position="295"/>
    </location>
</feature>
<evidence type="ECO:0000259" key="6">
    <source>
        <dbReference type="PROSITE" id="PS50850"/>
    </source>
</evidence>
<organism evidence="7 8">
    <name type="scientific">Fimbriiglobus ruber</name>
    <dbReference type="NCBI Taxonomy" id="1908690"/>
    <lineage>
        <taxon>Bacteria</taxon>
        <taxon>Pseudomonadati</taxon>
        <taxon>Planctomycetota</taxon>
        <taxon>Planctomycetia</taxon>
        <taxon>Gemmatales</taxon>
        <taxon>Gemmataceae</taxon>
        <taxon>Fimbriiglobus</taxon>
    </lineage>
</organism>
<proteinExistence type="predicted"/>
<dbReference type="RefSeq" id="WP_088252337.1">
    <property type="nucleotide sequence ID" value="NZ_NIDE01000001.1"/>
</dbReference>
<evidence type="ECO:0000256" key="4">
    <source>
        <dbReference type="ARBA" id="ARBA00023136"/>
    </source>
</evidence>
<evidence type="ECO:0000256" key="5">
    <source>
        <dbReference type="SAM" id="Phobius"/>
    </source>
</evidence>
<dbReference type="Proteomes" id="UP000214646">
    <property type="component" value="Unassembled WGS sequence"/>
</dbReference>
<feature type="domain" description="Major facilitator superfamily (MFS) profile" evidence="6">
    <location>
        <begin position="18"/>
        <end position="432"/>
    </location>
</feature>
<feature type="transmembrane region" description="Helical" evidence="5">
    <location>
        <begin position="367"/>
        <end position="388"/>
    </location>
</feature>
<dbReference type="SUPFAM" id="SSF103473">
    <property type="entry name" value="MFS general substrate transporter"/>
    <property type="match status" value="1"/>
</dbReference>
<feature type="transmembrane region" description="Helical" evidence="5">
    <location>
        <begin position="90"/>
        <end position="117"/>
    </location>
</feature>
<dbReference type="InterPro" id="IPR036259">
    <property type="entry name" value="MFS_trans_sf"/>
</dbReference>
<evidence type="ECO:0000256" key="1">
    <source>
        <dbReference type="ARBA" id="ARBA00004141"/>
    </source>
</evidence>
<comment type="subcellular location">
    <subcellularLocation>
        <location evidence="1">Membrane</location>
        <topology evidence="1">Multi-pass membrane protein</topology>
    </subcellularLocation>
</comment>
<name>A0A225E0T9_9BACT</name>
<accession>A0A225E0T9</accession>
<dbReference type="CDD" id="cd17319">
    <property type="entry name" value="MFS_ExuT_GudP_like"/>
    <property type="match status" value="1"/>
</dbReference>
<feature type="transmembrane region" description="Helical" evidence="5">
    <location>
        <begin position="335"/>
        <end position="355"/>
    </location>
</feature>
<dbReference type="Gene3D" id="1.20.1250.20">
    <property type="entry name" value="MFS general substrate transporter like domains"/>
    <property type="match status" value="2"/>
</dbReference>
<feature type="transmembrane region" description="Helical" evidence="5">
    <location>
        <begin position="147"/>
        <end position="167"/>
    </location>
</feature>
<feature type="transmembrane region" description="Helical" evidence="5">
    <location>
        <begin position="174"/>
        <end position="194"/>
    </location>
</feature>
<comment type="caution">
    <text evidence="7">The sequence shown here is derived from an EMBL/GenBank/DDBJ whole genome shotgun (WGS) entry which is preliminary data.</text>
</comment>
<keyword evidence="8" id="KW-1185">Reference proteome</keyword>
<dbReference type="EMBL" id="NIDE01000001">
    <property type="protein sequence ID" value="OWK47202.1"/>
    <property type="molecule type" value="Genomic_DNA"/>
</dbReference>
<dbReference type="InterPro" id="IPR050382">
    <property type="entry name" value="MFS_Na/Anion_cotransporter"/>
</dbReference>
<dbReference type="GO" id="GO:0016020">
    <property type="term" value="C:membrane"/>
    <property type="evidence" value="ECO:0007669"/>
    <property type="project" value="UniProtKB-SubCell"/>
</dbReference>
<dbReference type="OrthoDB" id="6360at2"/>
<dbReference type="PANTHER" id="PTHR11662:SF399">
    <property type="entry name" value="FI19708P1-RELATED"/>
    <property type="match status" value="1"/>
</dbReference>
<keyword evidence="2 5" id="KW-0812">Transmembrane</keyword>
<dbReference type="Pfam" id="PF07690">
    <property type="entry name" value="MFS_1"/>
    <property type="match status" value="1"/>
</dbReference>
<dbReference type="AlphaFoldDB" id="A0A225E0T9"/>
<dbReference type="PROSITE" id="PS50850">
    <property type="entry name" value="MFS"/>
    <property type="match status" value="1"/>
</dbReference>
<gene>
    <name evidence="7" type="ORF">FRUB_00901</name>
</gene>
<reference evidence="8" key="1">
    <citation type="submission" date="2017-06" db="EMBL/GenBank/DDBJ databases">
        <title>Genome analysis of Fimbriiglobus ruber SP5, the first member of the order Planctomycetales with confirmed chitinolytic capability.</title>
        <authorList>
            <person name="Ravin N.V."/>
            <person name="Rakitin A.L."/>
            <person name="Ivanova A.A."/>
            <person name="Beletsky A.V."/>
            <person name="Kulichevskaya I.S."/>
            <person name="Mardanov A.V."/>
            <person name="Dedysh S.N."/>
        </authorList>
    </citation>
    <scope>NUCLEOTIDE SEQUENCE [LARGE SCALE GENOMIC DNA]</scope>
    <source>
        <strain evidence="8">SP5</strain>
    </source>
</reference>
<dbReference type="InterPro" id="IPR011701">
    <property type="entry name" value="MFS"/>
</dbReference>
<dbReference type="InterPro" id="IPR020846">
    <property type="entry name" value="MFS_dom"/>
</dbReference>